<dbReference type="Pfam" id="PF00563">
    <property type="entry name" value="EAL"/>
    <property type="match status" value="1"/>
</dbReference>
<dbReference type="SMART" id="SM00052">
    <property type="entry name" value="EAL"/>
    <property type="match status" value="1"/>
</dbReference>
<dbReference type="SMART" id="SM00086">
    <property type="entry name" value="PAC"/>
    <property type="match status" value="2"/>
</dbReference>
<dbReference type="InterPro" id="IPR035919">
    <property type="entry name" value="EAL_sf"/>
</dbReference>
<evidence type="ECO:0000256" key="1">
    <source>
        <dbReference type="SAM" id="Phobius"/>
    </source>
</evidence>
<dbReference type="CDD" id="cd01948">
    <property type="entry name" value="EAL"/>
    <property type="match status" value="1"/>
</dbReference>
<protein>
    <submittedName>
        <fullName evidence="6">Putative diguanylate cyclase/phosphodiesterase (GGDEF &amp; EAL domains) with PAS/PAC sensor</fullName>
    </submittedName>
</protein>
<dbReference type="Gene3D" id="3.30.70.270">
    <property type="match status" value="1"/>
</dbReference>
<dbReference type="PROSITE" id="PS50887">
    <property type="entry name" value="GGDEF"/>
    <property type="match status" value="1"/>
</dbReference>
<dbReference type="InterPro" id="IPR001610">
    <property type="entry name" value="PAC"/>
</dbReference>
<name>A0NV57_ROSAI</name>
<dbReference type="CDD" id="cd01949">
    <property type="entry name" value="GGDEF"/>
    <property type="match status" value="1"/>
</dbReference>
<dbReference type="NCBIfam" id="TIGR00229">
    <property type="entry name" value="sensory_box"/>
    <property type="match status" value="1"/>
</dbReference>
<keyword evidence="1" id="KW-0472">Membrane</keyword>
<dbReference type="Pfam" id="PF13426">
    <property type="entry name" value="PAS_9"/>
    <property type="match status" value="1"/>
</dbReference>
<dbReference type="SMART" id="SM00267">
    <property type="entry name" value="GGDEF"/>
    <property type="match status" value="1"/>
</dbReference>
<dbReference type="CDD" id="cd00130">
    <property type="entry name" value="PAS"/>
    <property type="match status" value="2"/>
</dbReference>
<dbReference type="PROSITE" id="PS50113">
    <property type="entry name" value="PAC"/>
    <property type="match status" value="2"/>
</dbReference>
<dbReference type="PANTHER" id="PTHR44757:SF2">
    <property type="entry name" value="BIOFILM ARCHITECTURE MAINTENANCE PROTEIN MBAA"/>
    <property type="match status" value="1"/>
</dbReference>
<dbReference type="Gene3D" id="2.10.70.100">
    <property type="match status" value="1"/>
</dbReference>
<dbReference type="Proteomes" id="UP000004848">
    <property type="component" value="Unassembled WGS sequence"/>
</dbReference>
<dbReference type="RefSeq" id="WP_006935682.1">
    <property type="nucleotide sequence ID" value="NZ_AAUW01000010.1"/>
</dbReference>
<dbReference type="InterPro" id="IPR029787">
    <property type="entry name" value="Nucleotide_cyclase"/>
</dbReference>
<feature type="transmembrane region" description="Helical" evidence="1">
    <location>
        <begin position="39"/>
        <end position="58"/>
    </location>
</feature>
<feature type="domain" description="GGDEF" evidence="5">
    <location>
        <begin position="647"/>
        <end position="778"/>
    </location>
</feature>
<evidence type="ECO:0000259" key="4">
    <source>
        <dbReference type="PROSITE" id="PS50883"/>
    </source>
</evidence>
<keyword evidence="1" id="KW-1133">Transmembrane helix</keyword>
<proteinExistence type="predicted"/>
<dbReference type="eggNOG" id="COG5001">
    <property type="taxonomic scope" value="Bacteria"/>
</dbReference>
<dbReference type="PROSITE" id="PS50112">
    <property type="entry name" value="PAS"/>
    <property type="match status" value="1"/>
</dbReference>
<dbReference type="Gene3D" id="3.20.20.450">
    <property type="entry name" value="EAL domain"/>
    <property type="match status" value="1"/>
</dbReference>
<evidence type="ECO:0000313" key="6">
    <source>
        <dbReference type="EMBL" id="EAV43324.1"/>
    </source>
</evidence>
<dbReference type="OrthoDB" id="9814202at2"/>
<dbReference type="InterPro" id="IPR001633">
    <property type="entry name" value="EAL_dom"/>
</dbReference>
<keyword evidence="1" id="KW-0812">Transmembrane</keyword>
<dbReference type="InterPro" id="IPR035965">
    <property type="entry name" value="PAS-like_dom_sf"/>
</dbReference>
<dbReference type="EMBL" id="AAUW01000010">
    <property type="protein sequence ID" value="EAV43324.1"/>
    <property type="molecule type" value="Genomic_DNA"/>
</dbReference>
<evidence type="ECO:0000259" key="3">
    <source>
        <dbReference type="PROSITE" id="PS50113"/>
    </source>
</evidence>
<dbReference type="SUPFAM" id="SSF141868">
    <property type="entry name" value="EAL domain-like"/>
    <property type="match status" value="1"/>
</dbReference>
<dbReference type="Pfam" id="PF08447">
    <property type="entry name" value="PAS_3"/>
    <property type="match status" value="1"/>
</dbReference>
<feature type="domain" description="PAC" evidence="3">
    <location>
        <begin position="437"/>
        <end position="489"/>
    </location>
</feature>
<feature type="domain" description="EAL" evidence="4">
    <location>
        <begin position="787"/>
        <end position="1042"/>
    </location>
</feature>
<dbReference type="Gene3D" id="3.30.450.20">
    <property type="entry name" value="PAS domain"/>
    <property type="match status" value="2"/>
</dbReference>
<accession>A0NV57</accession>
<evidence type="ECO:0000313" key="7">
    <source>
        <dbReference type="Proteomes" id="UP000004848"/>
    </source>
</evidence>
<dbReference type="PANTHER" id="PTHR44757">
    <property type="entry name" value="DIGUANYLATE CYCLASE DGCP"/>
    <property type="match status" value="1"/>
</dbReference>
<feature type="domain" description="PAC" evidence="3">
    <location>
        <begin position="561"/>
        <end position="611"/>
    </location>
</feature>
<feature type="domain" description="PAS" evidence="2">
    <location>
        <begin position="486"/>
        <end position="544"/>
    </location>
</feature>
<gene>
    <name evidence="6" type="ORF">SIAM614_06058</name>
</gene>
<organism evidence="6 7">
    <name type="scientific">Roseibium aggregatum (strain ATCC 25650 / DSM 13394 / JCM 20685 / NBRC 16684 / NCIMB 2208 / IAM 12614 / B1)</name>
    <name type="common">Stappia aggregata</name>
    <dbReference type="NCBI Taxonomy" id="384765"/>
    <lineage>
        <taxon>Bacteria</taxon>
        <taxon>Pseudomonadati</taxon>
        <taxon>Pseudomonadota</taxon>
        <taxon>Alphaproteobacteria</taxon>
        <taxon>Hyphomicrobiales</taxon>
        <taxon>Stappiaceae</taxon>
        <taxon>Roseibium</taxon>
    </lineage>
</organism>
<dbReference type="NCBIfam" id="TIGR00254">
    <property type="entry name" value="GGDEF"/>
    <property type="match status" value="1"/>
</dbReference>
<dbReference type="AlphaFoldDB" id="A0NV57"/>
<dbReference type="SUPFAM" id="SSF55073">
    <property type="entry name" value="Nucleotide cyclase"/>
    <property type="match status" value="1"/>
</dbReference>
<dbReference type="SUPFAM" id="SSF55785">
    <property type="entry name" value="PYP-like sensor domain (PAS domain)"/>
    <property type="match status" value="2"/>
</dbReference>
<evidence type="ECO:0000259" key="5">
    <source>
        <dbReference type="PROSITE" id="PS50887"/>
    </source>
</evidence>
<sequence length="1049" mass="117476">MRDETPRKQTLGKSPSAVVDQLLARWCKDETRFEKPLRVVFLSFLCLTVAVLTFQNVITEYRTLSEPQDLIVRTTERLLMHQRALGEQALDQAVSVVSADTDLQTAIRKRDPANIKAVADGVFAGKAAELNIAELTIYSADQEVVYLAQSNVSAARNPGSFQSELNSSRFREVDAIELGPNNEFVVSLLKPWLVDGTRIGYLKLAINIEPSLALASTAVNAQIVKTFEIFDADDTSTVHYKVLGNLTPTGFDFDKVTSNGHFDGLSSFTVQDSKVFMVRDLPIAVVSPDHDVKLLLVKDITSNIWAFAKGTLLSLMAGVGLALLAWTVVFRLLSRLQSSVQLTRARLEAEVLENTRKLESSTMQLIEAQRIAHVGSWERDISSNEIIGSEEYYRVMKIPPGLPANEVQGFLFSRIPGDERKKTLAAVNAAVKTCGEFDIEHPMVHDDGSIQYLHVRGYVLAGPDGRAAKLIGTIHDITDRCLAERRNHLLAHILESSLNEIYILDASTFQIEHANRCALTNLGYTLEELKSQKIGDIDPVYDPNTVRRHVAPLLKGHRDSLSAESVHRRKDGSEYPVDLRVQILRDQDRDLLVAIANDVSERVQRENETREAKIRAERLAYFDPLTKLSNRAGCQRDAKERFARREKPAFLIHVDMDGFKRVNDTLGHLAGDQCLEETGRRLREVCRGLGTAYRWGGDEFVILAEGGTSDPNELCERARRIMRMPMEFNGNRFWPTVSMGLALCPDDGDDFDTLLVNADLALYQSKENGKDRYTFFRPDMRTDSETEAQIELELKDAVKNDQFFLMFQPQVNLRSQAVTGIEALVRWQHPERGTVSPAEFLPVVEKSGLAPILGEIVIDKAFAAARSWIDQGIDFGRISVNVSPSHLSSGLLLDHFKAAMEKHDIGPERITAEVLESVFLNDNRSGHLAALRELFELGVHIELDDFGTGYASLSHVSDLPINGLKIDRSFTRQMLQDAKKEVIVNQLIHLARSLNIGVVCEGVETDAQYDRLRMMGDFSIQGYLIARPMPFHQATDWMSEATDDLYFVI</sequence>
<dbReference type="InterPro" id="IPR043128">
    <property type="entry name" value="Rev_trsase/Diguanyl_cyclase"/>
</dbReference>
<dbReference type="InterPro" id="IPR000014">
    <property type="entry name" value="PAS"/>
</dbReference>
<dbReference type="GeneID" id="68847300"/>
<dbReference type="InterPro" id="IPR052155">
    <property type="entry name" value="Biofilm_reg_signaling"/>
</dbReference>
<dbReference type="InterPro" id="IPR000700">
    <property type="entry name" value="PAS-assoc_C"/>
</dbReference>
<dbReference type="InterPro" id="IPR000160">
    <property type="entry name" value="GGDEF_dom"/>
</dbReference>
<comment type="caution">
    <text evidence="6">The sequence shown here is derived from an EMBL/GenBank/DDBJ whole genome shotgun (WGS) entry which is preliminary data.</text>
</comment>
<reference evidence="6 7" key="1">
    <citation type="submission" date="2006-05" db="EMBL/GenBank/DDBJ databases">
        <authorList>
            <person name="King G."/>
            <person name="Ferriera S."/>
            <person name="Johnson J."/>
            <person name="Kravitz S."/>
            <person name="Beeson K."/>
            <person name="Sutton G."/>
            <person name="Rogers Y.-H."/>
            <person name="Friedman R."/>
            <person name="Frazier M."/>
            <person name="Venter J.C."/>
        </authorList>
    </citation>
    <scope>NUCLEOTIDE SEQUENCE [LARGE SCALE GENOMIC DNA]</scope>
    <source>
        <strain evidence="7">ATCC 25650 / DSM 13394 / JCM 20685 / NBRC 16684 / NCIMB 2208 / IAM 12614 / B1</strain>
    </source>
</reference>
<dbReference type="Pfam" id="PF00990">
    <property type="entry name" value="GGDEF"/>
    <property type="match status" value="1"/>
</dbReference>
<dbReference type="PROSITE" id="PS50883">
    <property type="entry name" value="EAL"/>
    <property type="match status" value="1"/>
</dbReference>
<dbReference type="InterPro" id="IPR013655">
    <property type="entry name" value="PAS_fold_3"/>
</dbReference>
<evidence type="ECO:0000259" key="2">
    <source>
        <dbReference type="PROSITE" id="PS50112"/>
    </source>
</evidence>